<dbReference type="InterPro" id="IPR006162">
    <property type="entry name" value="Ppantetheine_attach_site"/>
</dbReference>
<dbReference type="PROSITE" id="PS00012">
    <property type="entry name" value="PHOSPHOPANTETHEINE"/>
    <property type="match status" value="1"/>
</dbReference>
<dbReference type="SUPFAM" id="SSF56801">
    <property type="entry name" value="Acetyl-CoA synthetase-like"/>
    <property type="match status" value="1"/>
</dbReference>
<dbReference type="InterPro" id="IPR045851">
    <property type="entry name" value="AMP-bd_C_sf"/>
</dbReference>
<evidence type="ECO:0000313" key="5">
    <source>
        <dbReference type="Proteomes" id="UP001484239"/>
    </source>
</evidence>
<keyword evidence="5" id="KW-1185">Reference proteome</keyword>
<dbReference type="PROSITE" id="PS50075">
    <property type="entry name" value="CARRIER"/>
    <property type="match status" value="1"/>
</dbReference>
<sequence>LRACPGVVDAACAARDDRLIAWFVPEEKPGPTIAEFRGWMRDRLPGYMMPALFVPVDALPLTPNGKVDRRSLPDPAGQVPQAAEYEAPEGALETLLAEIWASLLQIERVGAGDYFFELGGHSLLAMQAVAAFEERSGYRLEPRALFFNNVRELAASAAPLPVEQP</sequence>
<protein>
    <submittedName>
        <fullName evidence="4">Phosphopantetheine-binding protein</fullName>
    </submittedName>
</protein>
<evidence type="ECO:0000256" key="2">
    <source>
        <dbReference type="ARBA" id="ARBA00022553"/>
    </source>
</evidence>
<gene>
    <name evidence="4" type="ORF">WI372_16915</name>
</gene>
<evidence type="ECO:0000256" key="1">
    <source>
        <dbReference type="ARBA" id="ARBA00022450"/>
    </source>
</evidence>
<dbReference type="RefSeq" id="WP_405287521.1">
    <property type="nucleotide sequence ID" value="NZ_JBBHLI010000014.1"/>
</dbReference>
<dbReference type="PANTHER" id="PTHR45527">
    <property type="entry name" value="NONRIBOSOMAL PEPTIDE SYNTHETASE"/>
    <property type="match status" value="1"/>
</dbReference>
<keyword evidence="1" id="KW-0596">Phosphopantetheine</keyword>
<feature type="domain" description="Carrier" evidence="3">
    <location>
        <begin position="87"/>
        <end position="164"/>
    </location>
</feature>
<name>A0ABU9ED50_9BACT</name>
<evidence type="ECO:0000313" key="4">
    <source>
        <dbReference type="EMBL" id="MEK9502679.1"/>
    </source>
</evidence>
<dbReference type="InterPro" id="IPR009081">
    <property type="entry name" value="PP-bd_ACP"/>
</dbReference>
<reference evidence="4 5" key="1">
    <citation type="submission" date="2024-02" db="EMBL/GenBank/DDBJ databases">
        <title>A novel Gemmatimonadota bacterium.</title>
        <authorList>
            <person name="Du Z.-J."/>
            <person name="Ye Y.-Q."/>
        </authorList>
    </citation>
    <scope>NUCLEOTIDE SEQUENCE [LARGE SCALE GENOMIC DNA]</scope>
    <source>
        <strain evidence="4 5">DH-20</strain>
    </source>
</reference>
<dbReference type="InterPro" id="IPR036736">
    <property type="entry name" value="ACP-like_sf"/>
</dbReference>
<dbReference type="InterPro" id="IPR025110">
    <property type="entry name" value="AMP-bd_C"/>
</dbReference>
<feature type="non-terminal residue" evidence="4">
    <location>
        <position position="1"/>
    </location>
</feature>
<dbReference type="Gene3D" id="3.30.300.30">
    <property type="match status" value="1"/>
</dbReference>
<evidence type="ECO:0000259" key="3">
    <source>
        <dbReference type="PROSITE" id="PS50075"/>
    </source>
</evidence>
<dbReference type="Pfam" id="PF13193">
    <property type="entry name" value="AMP-binding_C"/>
    <property type="match status" value="1"/>
</dbReference>
<dbReference type="PANTHER" id="PTHR45527:SF1">
    <property type="entry name" value="FATTY ACID SYNTHASE"/>
    <property type="match status" value="1"/>
</dbReference>
<dbReference type="SUPFAM" id="SSF47336">
    <property type="entry name" value="ACP-like"/>
    <property type="match status" value="1"/>
</dbReference>
<comment type="caution">
    <text evidence="4">The sequence shown here is derived from an EMBL/GenBank/DDBJ whole genome shotgun (WGS) entry which is preliminary data.</text>
</comment>
<dbReference type="Gene3D" id="1.10.1200.10">
    <property type="entry name" value="ACP-like"/>
    <property type="match status" value="1"/>
</dbReference>
<proteinExistence type="predicted"/>
<dbReference type="Pfam" id="PF00550">
    <property type="entry name" value="PP-binding"/>
    <property type="match status" value="1"/>
</dbReference>
<dbReference type="Proteomes" id="UP001484239">
    <property type="component" value="Unassembled WGS sequence"/>
</dbReference>
<accession>A0ABU9ED50</accession>
<dbReference type="EMBL" id="JBBHLI010000014">
    <property type="protein sequence ID" value="MEK9502679.1"/>
    <property type="molecule type" value="Genomic_DNA"/>
</dbReference>
<organism evidence="4 5">
    <name type="scientific">Gaopeijia maritima</name>
    <dbReference type="NCBI Taxonomy" id="3119007"/>
    <lineage>
        <taxon>Bacteria</taxon>
        <taxon>Pseudomonadati</taxon>
        <taxon>Gemmatimonadota</taxon>
        <taxon>Longimicrobiia</taxon>
        <taxon>Gaopeijiales</taxon>
        <taxon>Gaopeijiaceae</taxon>
        <taxon>Gaopeijia</taxon>
    </lineage>
</organism>
<keyword evidence="2" id="KW-0597">Phosphoprotein</keyword>